<dbReference type="InterPro" id="IPR036983">
    <property type="entry name" value="AIM24_sf"/>
</dbReference>
<proteinExistence type="predicted"/>
<dbReference type="GeneID" id="69118865"/>
<gene>
    <name evidence="1" type="ORF">ACFOKC_10400</name>
</gene>
<sequence>MDASVGDGVAGVLEVEFDAGDSLLTAAGALLDHDGGVRVSRAREGVLRSVANAARQREQTPVRVSAERETTARFAPDHHGELAACDLGDRTVRAARSTFLAATGDVRVGAGRVGNAPDRGVGLFLTTLSGDGTAFLAGRGRVERVDVDGEYAVAADHVVAFDGDADVTVERAGALEDATPVCRVAGGAVWVGTRRAER</sequence>
<dbReference type="InterPro" id="IPR016031">
    <property type="entry name" value="Trp_RNA-bd_attenuator-like_dom"/>
</dbReference>
<dbReference type="AlphaFoldDB" id="A0ABD5NFZ0"/>
<keyword evidence="2" id="KW-1185">Reference proteome</keyword>
<dbReference type="PANTHER" id="PTHR43657">
    <property type="entry name" value="TRYPTOPHAN RNA-BINDING ATTENUATOR PROTEIN-LIKE PROTEIN"/>
    <property type="match status" value="1"/>
</dbReference>
<accession>A0ABD5NFZ0</accession>
<dbReference type="InterPro" id="IPR002838">
    <property type="entry name" value="AIM24"/>
</dbReference>
<dbReference type="RefSeq" id="WP_232570750.1">
    <property type="nucleotide sequence ID" value="NZ_CP089466.1"/>
</dbReference>
<protein>
    <submittedName>
        <fullName evidence="1">AIM24 family protein</fullName>
    </submittedName>
</protein>
<evidence type="ECO:0000313" key="2">
    <source>
        <dbReference type="Proteomes" id="UP001595660"/>
    </source>
</evidence>
<comment type="caution">
    <text evidence="1">The sequence shown here is derived from an EMBL/GenBank/DDBJ whole genome shotgun (WGS) entry which is preliminary data.</text>
</comment>
<reference evidence="1 2" key="1">
    <citation type="journal article" date="2019" name="Int. J. Syst. Evol. Microbiol.">
        <title>The Global Catalogue of Microorganisms (GCM) 10K type strain sequencing project: providing services to taxonomists for standard genome sequencing and annotation.</title>
        <authorList>
            <consortium name="The Broad Institute Genomics Platform"/>
            <consortium name="The Broad Institute Genome Sequencing Center for Infectious Disease"/>
            <person name="Wu L."/>
            <person name="Ma J."/>
        </authorList>
    </citation>
    <scope>NUCLEOTIDE SEQUENCE [LARGE SCALE GENOMIC DNA]</scope>
    <source>
        <strain evidence="1 2">CGMCC 1.12562</strain>
    </source>
</reference>
<dbReference type="Gene3D" id="3.60.160.10">
    <property type="entry name" value="Mitochondrial biogenesis AIM24"/>
    <property type="match status" value="1"/>
</dbReference>
<name>A0ABD5NFZ0_9EURY</name>
<dbReference type="PANTHER" id="PTHR43657:SF1">
    <property type="entry name" value="ALTERED INHERITANCE OF MITOCHONDRIA PROTEIN 24, MITOCHONDRIAL"/>
    <property type="match status" value="1"/>
</dbReference>
<organism evidence="1 2">
    <name type="scientific">Halobacterium litoreum</name>
    <dbReference type="NCBI Taxonomy" id="2039234"/>
    <lineage>
        <taxon>Archaea</taxon>
        <taxon>Methanobacteriati</taxon>
        <taxon>Methanobacteriota</taxon>
        <taxon>Stenosarchaea group</taxon>
        <taxon>Halobacteria</taxon>
        <taxon>Halobacteriales</taxon>
        <taxon>Halobacteriaceae</taxon>
        <taxon>Halobacterium</taxon>
    </lineage>
</organism>
<dbReference type="EMBL" id="JBHRWN010000002">
    <property type="protein sequence ID" value="MFC3478133.1"/>
    <property type="molecule type" value="Genomic_DNA"/>
</dbReference>
<evidence type="ECO:0000313" key="1">
    <source>
        <dbReference type="EMBL" id="MFC3478133.1"/>
    </source>
</evidence>
<dbReference type="Proteomes" id="UP001595660">
    <property type="component" value="Unassembled WGS sequence"/>
</dbReference>
<dbReference type="Pfam" id="PF01987">
    <property type="entry name" value="AIM24"/>
    <property type="match status" value="1"/>
</dbReference>
<dbReference type="SUPFAM" id="SSF51219">
    <property type="entry name" value="TRAP-like"/>
    <property type="match status" value="1"/>
</dbReference>